<dbReference type="InterPro" id="IPR023198">
    <property type="entry name" value="PGP-like_dom2"/>
</dbReference>
<evidence type="ECO:0000313" key="2">
    <source>
        <dbReference type="Proteomes" id="UP000183974"/>
    </source>
</evidence>
<dbReference type="InterPro" id="IPR036412">
    <property type="entry name" value="HAD-like_sf"/>
</dbReference>
<dbReference type="InterPro" id="IPR023214">
    <property type="entry name" value="HAD_sf"/>
</dbReference>
<gene>
    <name evidence="1" type="ORF">SAMN05444398_11495</name>
</gene>
<dbReference type="CDD" id="cd02603">
    <property type="entry name" value="HAD_sEH-N_like"/>
    <property type="match status" value="1"/>
</dbReference>
<proteinExistence type="predicted"/>
<dbReference type="SFLD" id="SFLDG01129">
    <property type="entry name" value="C1.5:_HAD__Beta-PGM__Phosphata"/>
    <property type="match status" value="1"/>
</dbReference>
<evidence type="ECO:0000313" key="1">
    <source>
        <dbReference type="EMBL" id="SHM35699.1"/>
    </source>
</evidence>
<dbReference type="STRING" id="337701.SAMN05444398_11495"/>
<dbReference type="Gene3D" id="3.40.50.1000">
    <property type="entry name" value="HAD superfamily/HAD-like"/>
    <property type="match status" value="1"/>
</dbReference>
<keyword evidence="2" id="KW-1185">Reference proteome</keyword>
<dbReference type="OrthoDB" id="9807742at2"/>
<dbReference type="PANTHER" id="PTHR43611">
    <property type="entry name" value="ALPHA-D-GLUCOSE 1-PHOSPHATE PHOSPHATASE"/>
    <property type="match status" value="1"/>
</dbReference>
<sequence>MTVNAVIFDIGNVLIEWQPERRFAETIGPERAAALFSAFDVHAMMNRIDAGHDFAATIAETAQAHPDWQAEILRFRDGWTEIAQPAIPHSVRLLRALAARGIPTFALTNFGAQNFPLSAAQFPFLTEFDRHYISGEMGLIKPDPAIYAAVERDCALPPETLLFTDDRADNIAAARSRGWKTHLFDGPAGWAHCLVEHGLLTKDEAA</sequence>
<dbReference type="Gene3D" id="1.10.150.240">
    <property type="entry name" value="Putative phosphatase, domain 2"/>
    <property type="match status" value="1"/>
</dbReference>
<protein>
    <submittedName>
        <fullName evidence="1">2-haloacid dehalogenase</fullName>
    </submittedName>
</protein>
<dbReference type="PRINTS" id="PR00413">
    <property type="entry name" value="HADHALOGNASE"/>
</dbReference>
<name>A0A1M7I4Z1_9RHOB</name>
<dbReference type="NCBIfam" id="TIGR01509">
    <property type="entry name" value="HAD-SF-IA-v3"/>
    <property type="match status" value="1"/>
</dbReference>
<reference evidence="1 2" key="1">
    <citation type="submission" date="2016-11" db="EMBL/GenBank/DDBJ databases">
        <authorList>
            <person name="Jaros S."/>
            <person name="Januszkiewicz K."/>
            <person name="Wedrychowicz H."/>
        </authorList>
    </citation>
    <scope>NUCLEOTIDE SEQUENCE [LARGE SCALE GENOMIC DNA]</scope>
    <source>
        <strain evidence="1 2">DSM 29589</strain>
    </source>
</reference>
<dbReference type="AlphaFoldDB" id="A0A1M7I4Z1"/>
<accession>A0A1M7I4Z1</accession>
<dbReference type="SFLD" id="SFLDS00003">
    <property type="entry name" value="Haloacid_Dehalogenase"/>
    <property type="match status" value="1"/>
</dbReference>
<dbReference type="SUPFAM" id="SSF56784">
    <property type="entry name" value="HAD-like"/>
    <property type="match status" value="1"/>
</dbReference>
<dbReference type="Pfam" id="PF00702">
    <property type="entry name" value="Hydrolase"/>
    <property type="match status" value="1"/>
</dbReference>
<organism evidence="1 2">
    <name type="scientific">Roseovarius pacificus</name>
    <dbReference type="NCBI Taxonomy" id="337701"/>
    <lineage>
        <taxon>Bacteria</taxon>
        <taxon>Pseudomonadati</taxon>
        <taxon>Pseudomonadota</taxon>
        <taxon>Alphaproteobacteria</taxon>
        <taxon>Rhodobacterales</taxon>
        <taxon>Roseobacteraceae</taxon>
        <taxon>Roseovarius</taxon>
    </lineage>
</organism>
<dbReference type="Proteomes" id="UP000183974">
    <property type="component" value="Unassembled WGS sequence"/>
</dbReference>
<dbReference type="PANTHER" id="PTHR43611:SF3">
    <property type="entry name" value="FLAVIN MONONUCLEOTIDE HYDROLASE 1, CHLOROPLATIC"/>
    <property type="match status" value="1"/>
</dbReference>
<dbReference type="EMBL" id="FRBR01000014">
    <property type="protein sequence ID" value="SHM35699.1"/>
    <property type="molecule type" value="Genomic_DNA"/>
</dbReference>
<dbReference type="InterPro" id="IPR006439">
    <property type="entry name" value="HAD-SF_hydro_IA"/>
</dbReference>
<dbReference type="RefSeq" id="WP_073036796.1">
    <property type="nucleotide sequence ID" value="NZ_BMLR01000014.1"/>
</dbReference>